<dbReference type="HOGENOM" id="CLU_1873873_0_0_0"/>
<keyword evidence="2" id="KW-1185">Reference proteome</keyword>
<dbReference type="STRING" id="383372.Rcas_1292"/>
<proteinExistence type="predicted"/>
<protein>
    <submittedName>
        <fullName evidence="1">Uncharacterized protein</fullName>
    </submittedName>
</protein>
<gene>
    <name evidence="1" type="ordered locus">Rcas_1292</name>
</gene>
<dbReference type="Proteomes" id="UP000000263">
    <property type="component" value="Chromosome"/>
</dbReference>
<name>A7NIT6_ROSCS</name>
<dbReference type="OrthoDB" id="3078290at2"/>
<dbReference type="KEGG" id="rca:Rcas_1292"/>
<reference evidence="1 2" key="1">
    <citation type="submission" date="2007-08" db="EMBL/GenBank/DDBJ databases">
        <title>Complete sequence of Roseiflexus castenholzii DSM 13941.</title>
        <authorList>
            <consortium name="US DOE Joint Genome Institute"/>
            <person name="Copeland A."/>
            <person name="Lucas S."/>
            <person name="Lapidus A."/>
            <person name="Barry K."/>
            <person name="Glavina del Rio T."/>
            <person name="Dalin E."/>
            <person name="Tice H."/>
            <person name="Pitluck S."/>
            <person name="Thompson L.S."/>
            <person name="Brettin T."/>
            <person name="Bruce D."/>
            <person name="Detter J.C."/>
            <person name="Han C."/>
            <person name="Tapia R."/>
            <person name="Schmutz J."/>
            <person name="Larimer F."/>
            <person name="Land M."/>
            <person name="Hauser L."/>
            <person name="Kyrpides N."/>
            <person name="Mikhailova N."/>
            <person name="Bryant D.A."/>
            <person name="Hanada S."/>
            <person name="Tsukatani Y."/>
            <person name="Richardson P."/>
        </authorList>
    </citation>
    <scope>NUCLEOTIDE SEQUENCE [LARGE SCALE GENOMIC DNA]</scope>
    <source>
        <strain evidence="2">DSM 13941 / HLO8</strain>
    </source>
</reference>
<dbReference type="EMBL" id="CP000804">
    <property type="protein sequence ID" value="ABU57389.1"/>
    <property type="molecule type" value="Genomic_DNA"/>
</dbReference>
<dbReference type="RefSeq" id="WP_012119819.1">
    <property type="nucleotide sequence ID" value="NC_009767.1"/>
</dbReference>
<evidence type="ECO:0000313" key="2">
    <source>
        <dbReference type="Proteomes" id="UP000000263"/>
    </source>
</evidence>
<organism evidence="1 2">
    <name type="scientific">Roseiflexus castenholzii (strain DSM 13941 / HLO8)</name>
    <dbReference type="NCBI Taxonomy" id="383372"/>
    <lineage>
        <taxon>Bacteria</taxon>
        <taxon>Bacillati</taxon>
        <taxon>Chloroflexota</taxon>
        <taxon>Chloroflexia</taxon>
        <taxon>Chloroflexales</taxon>
        <taxon>Roseiflexineae</taxon>
        <taxon>Roseiflexaceae</taxon>
        <taxon>Roseiflexus</taxon>
    </lineage>
</organism>
<dbReference type="AlphaFoldDB" id="A7NIT6"/>
<accession>A7NIT6</accession>
<sequence>MTNNPPEMTNNPPERKFPDSNWEYFSVWETIRSLLLSIPNHFQTDLSIRGINATEIFSIGPVFSSILESQIPETLNGLRNVWDKDNKHPSFMFIRRSQAFPDVLLVDTITEKITFGVELKSWYVLSKEGEPSFRIS</sequence>
<evidence type="ECO:0000313" key="1">
    <source>
        <dbReference type="EMBL" id="ABU57389.1"/>
    </source>
</evidence>